<dbReference type="Pfam" id="PF01494">
    <property type="entry name" value="FAD_binding_3"/>
    <property type="match status" value="2"/>
</dbReference>
<evidence type="ECO:0000259" key="5">
    <source>
        <dbReference type="Pfam" id="PF01494"/>
    </source>
</evidence>
<organism evidence="6 7">
    <name type="scientific">Actinomadura barringtoniae</name>
    <dbReference type="NCBI Taxonomy" id="1427535"/>
    <lineage>
        <taxon>Bacteria</taxon>
        <taxon>Bacillati</taxon>
        <taxon>Actinomycetota</taxon>
        <taxon>Actinomycetes</taxon>
        <taxon>Streptosporangiales</taxon>
        <taxon>Thermomonosporaceae</taxon>
        <taxon>Actinomadura</taxon>
    </lineage>
</organism>
<keyword evidence="2" id="KW-0285">Flavoprotein</keyword>
<dbReference type="Gene3D" id="3.30.70.2450">
    <property type="match status" value="1"/>
</dbReference>
<comment type="cofactor">
    <cofactor evidence="1">
        <name>FAD</name>
        <dbReference type="ChEBI" id="CHEBI:57692"/>
    </cofactor>
</comment>
<dbReference type="PANTHER" id="PTHR43004:SF19">
    <property type="entry name" value="BINDING MONOOXYGENASE, PUTATIVE (JCVI)-RELATED"/>
    <property type="match status" value="1"/>
</dbReference>
<evidence type="ECO:0000256" key="1">
    <source>
        <dbReference type="ARBA" id="ARBA00001974"/>
    </source>
</evidence>
<gene>
    <name evidence="6" type="ORF">J4573_41250</name>
</gene>
<evidence type="ECO:0000256" key="4">
    <source>
        <dbReference type="SAM" id="MobiDB-lite"/>
    </source>
</evidence>
<evidence type="ECO:0000313" key="7">
    <source>
        <dbReference type="Proteomes" id="UP000669179"/>
    </source>
</evidence>
<dbReference type="SUPFAM" id="SSF51905">
    <property type="entry name" value="FAD/NAD(P)-binding domain"/>
    <property type="match status" value="1"/>
</dbReference>
<feature type="domain" description="FAD-binding" evidence="5">
    <location>
        <begin position="253"/>
        <end position="491"/>
    </location>
</feature>
<reference evidence="6" key="1">
    <citation type="submission" date="2021-03" db="EMBL/GenBank/DDBJ databases">
        <authorList>
            <person name="Kanchanasin P."/>
            <person name="Saeng-In P."/>
            <person name="Phongsopitanun W."/>
            <person name="Yuki M."/>
            <person name="Kudo T."/>
            <person name="Ohkuma M."/>
            <person name="Tanasupawat S."/>
        </authorList>
    </citation>
    <scope>NUCLEOTIDE SEQUENCE</scope>
    <source>
        <strain evidence="6">GKU 128</strain>
    </source>
</reference>
<dbReference type="RefSeq" id="WP_208261592.1">
    <property type="nucleotide sequence ID" value="NZ_JAGEOJ010000021.1"/>
</dbReference>
<dbReference type="InterPro" id="IPR050641">
    <property type="entry name" value="RIFMO-like"/>
</dbReference>
<feature type="compositionally biased region" description="Gly residues" evidence="4">
    <location>
        <begin position="184"/>
        <end position="216"/>
    </location>
</feature>
<dbReference type="Gene3D" id="3.50.50.60">
    <property type="entry name" value="FAD/NAD(P)-binding domain"/>
    <property type="match status" value="2"/>
</dbReference>
<feature type="compositionally biased region" description="Gly residues" evidence="4">
    <location>
        <begin position="107"/>
        <end position="176"/>
    </location>
</feature>
<protein>
    <submittedName>
        <fullName evidence="6">FAD-dependent monooxygenase</fullName>
    </submittedName>
</protein>
<name>A0A939PJL4_9ACTN</name>
<dbReference type="GO" id="GO:0071949">
    <property type="term" value="F:FAD binding"/>
    <property type="evidence" value="ECO:0007669"/>
    <property type="project" value="InterPro"/>
</dbReference>
<feature type="region of interest" description="Disordered" evidence="4">
    <location>
        <begin position="78"/>
        <end position="216"/>
    </location>
</feature>
<dbReference type="GO" id="GO:0016709">
    <property type="term" value="F:oxidoreductase activity, acting on paired donors, with incorporation or reduction of molecular oxygen, NAD(P)H as one donor, and incorporation of one atom of oxygen"/>
    <property type="evidence" value="ECO:0007669"/>
    <property type="project" value="UniProtKB-ARBA"/>
</dbReference>
<dbReference type="InterPro" id="IPR002938">
    <property type="entry name" value="FAD-bd"/>
</dbReference>
<keyword evidence="6" id="KW-0503">Monooxygenase</keyword>
<accession>A0A939PJL4</accession>
<dbReference type="EMBL" id="JAGEOJ010000021">
    <property type="protein sequence ID" value="MBO2453575.1"/>
    <property type="molecule type" value="Genomic_DNA"/>
</dbReference>
<keyword evidence="3" id="KW-0274">FAD</keyword>
<evidence type="ECO:0000256" key="3">
    <source>
        <dbReference type="ARBA" id="ARBA00022827"/>
    </source>
</evidence>
<dbReference type="Proteomes" id="UP000669179">
    <property type="component" value="Unassembled WGS sequence"/>
</dbReference>
<dbReference type="PANTHER" id="PTHR43004">
    <property type="entry name" value="TRK SYSTEM POTASSIUM UPTAKE PROTEIN"/>
    <property type="match status" value="1"/>
</dbReference>
<dbReference type="Pfam" id="PF21274">
    <property type="entry name" value="Rng_hyd_C"/>
    <property type="match status" value="1"/>
</dbReference>
<dbReference type="InterPro" id="IPR036188">
    <property type="entry name" value="FAD/NAD-bd_sf"/>
</dbReference>
<keyword evidence="7" id="KW-1185">Reference proteome</keyword>
<evidence type="ECO:0000256" key="2">
    <source>
        <dbReference type="ARBA" id="ARBA00022630"/>
    </source>
</evidence>
<keyword evidence="6" id="KW-0560">Oxidoreductase</keyword>
<comment type="caution">
    <text evidence="6">The sequence shown here is derived from an EMBL/GenBank/DDBJ whole genome shotgun (WGS) entry which is preliminary data.</text>
</comment>
<sequence>MNTTTPRIVIAGGGPVGLMLASELRLYGIETIVLERLTEIDRRTKAGGIQGRAAEMLDRRGLSDPLQEAHERFMASIKMNRPPHPGADKAGAPNTPAGSKALAPSGGNDGLGNAEGGSGEPDGRAGGETGGGPGGPDGGAGGSSGSAGGGEGHRGGPGGGVGGTSSGAGGLGGAMSGPGDRPDGSGGGLGGGTGEGVDGTGGAAGGTGGGPGGGVGGRVGRGGAAMAALMRRGHFAGIWALRESSYETAPGIFVPQHVLEQELERHAIALGVELRRGHAIVSYEQDGDGVTLHVEGPDGPYSLNAGWLVGADGGRSLVRKQGGFAFPGTDGIITGYQAVVELDDPEFVPRGWNRCPGGLMVNGPTPGRILCVEFDGPPADRDSEITLDELQAAVRRITGTTVTLSSPTSLTRFTDNARLADDYRSGRVLLAGDAAHVHSPFGGQGLNLGLGDAVNLGWKLALVARGEAQDELLDTYTAERRPIAERVLDNTRAQVALLQPGPHTDALREIFTRMLDFDDANAYLTDLMNGAGIRYELDSRTDAVGRSFAFDLTVNTAEGELRVADLMRSGRGLLIGDHDIAPWADRVDVVSGSSPKAPSCSLLIRPDGFVAWVTEEPTPLNEALTRWFGPGNH</sequence>
<dbReference type="Gene3D" id="3.40.30.120">
    <property type="match status" value="1"/>
</dbReference>
<dbReference type="AlphaFoldDB" id="A0A939PJL4"/>
<feature type="domain" description="FAD-binding" evidence="5">
    <location>
        <begin position="8"/>
        <end position="70"/>
    </location>
</feature>
<evidence type="ECO:0000313" key="6">
    <source>
        <dbReference type="EMBL" id="MBO2453575.1"/>
    </source>
</evidence>
<proteinExistence type="predicted"/>